<evidence type="ECO:0000313" key="6">
    <source>
        <dbReference type="EMBL" id="CAD9201857.1"/>
    </source>
</evidence>
<evidence type="ECO:0000256" key="2">
    <source>
        <dbReference type="ARBA" id="ARBA00007288"/>
    </source>
</evidence>
<comment type="similarity">
    <text evidence="2">Belongs to the CNRIP family.</text>
</comment>
<evidence type="ECO:0000256" key="3">
    <source>
        <dbReference type="ARBA" id="ARBA00015651"/>
    </source>
</evidence>
<dbReference type="InterPro" id="IPR029204">
    <property type="entry name" value="CNRIP1"/>
</dbReference>
<sequence>MANNDVDLSKYRTTGIRASMDGPRPAQPPGLGRVSATPGMARANLSRSSMPAASMANHYGEQRVNNLPGPPPAGKEQLARLEHRSISLTRVSKNPESRIRELQRNSMAGQVGRTSLGVGRISRTSDSSAPEDRPADVQNLNFEVCIVSTATGVPVSYKLDGERFQVRETLKLFENAEYRITMKVKPALRLEQNVITFDARAADSARAPIELNDAVYFESENFGTYSGFWKCQLKTSPKGERTLLNMGMEIQEFGKVRFPLLCKVYKQGSSGATNGQICKTISYRVKKATDPNHTGHIQHTMYIEGSA</sequence>
<name>A0A7S1SLX3_9CHLO</name>
<organism evidence="6">
    <name type="scientific">Tetraselmis chuii</name>
    <dbReference type="NCBI Taxonomy" id="63592"/>
    <lineage>
        <taxon>Eukaryota</taxon>
        <taxon>Viridiplantae</taxon>
        <taxon>Chlorophyta</taxon>
        <taxon>core chlorophytes</taxon>
        <taxon>Chlorodendrophyceae</taxon>
        <taxon>Chlorodendrales</taxon>
        <taxon>Chlorodendraceae</taxon>
        <taxon>Tetraselmis</taxon>
    </lineage>
</organism>
<evidence type="ECO:0000256" key="1">
    <source>
        <dbReference type="ARBA" id="ARBA00003884"/>
    </source>
</evidence>
<dbReference type="EMBL" id="HBGG01008139">
    <property type="protein sequence ID" value="CAD9201857.1"/>
    <property type="molecule type" value="Transcribed_RNA"/>
</dbReference>
<comment type="function">
    <text evidence="1">Suppresses cannabinoid receptor CNR1-mediated tonic inhibition of voltage-gated calcium channels.</text>
</comment>
<comment type="subunit">
    <text evidence="4">Interacts with the cannabinoid receptor CNR1 (via C-terminus). Does not interact with cannabinoid receptor CNR2.</text>
</comment>
<dbReference type="Pfam" id="PF15043">
    <property type="entry name" value="CNRIP1"/>
    <property type="match status" value="1"/>
</dbReference>
<evidence type="ECO:0000256" key="5">
    <source>
        <dbReference type="SAM" id="MobiDB-lite"/>
    </source>
</evidence>
<dbReference type="PANTHER" id="PTHR31952:SF1">
    <property type="entry name" value="CB1 CANNABINOID RECEPTOR-INTERACTING PROTEIN 1"/>
    <property type="match status" value="1"/>
</dbReference>
<feature type="region of interest" description="Disordered" evidence="5">
    <location>
        <begin position="1"/>
        <end position="37"/>
    </location>
</feature>
<dbReference type="GO" id="GO:0005886">
    <property type="term" value="C:plasma membrane"/>
    <property type="evidence" value="ECO:0007669"/>
    <property type="project" value="TreeGrafter"/>
</dbReference>
<dbReference type="AlphaFoldDB" id="A0A7S1SLX3"/>
<gene>
    <name evidence="6" type="ORF">TCHU04912_LOCUS4090</name>
</gene>
<dbReference type="GO" id="GO:0031718">
    <property type="term" value="F:type 1 cannabinoid receptor binding"/>
    <property type="evidence" value="ECO:0007669"/>
    <property type="project" value="TreeGrafter"/>
</dbReference>
<protein>
    <recommendedName>
        <fullName evidence="3">CB1 cannabinoid receptor-interacting protein 1</fullName>
    </recommendedName>
</protein>
<proteinExistence type="inferred from homology"/>
<evidence type="ECO:0000256" key="4">
    <source>
        <dbReference type="ARBA" id="ARBA00026030"/>
    </source>
</evidence>
<dbReference type="PANTHER" id="PTHR31952">
    <property type="entry name" value="CB1 CANNABINOID RECEPTOR-INTERACTING PROTEIN 1"/>
    <property type="match status" value="1"/>
</dbReference>
<reference evidence="6" key="1">
    <citation type="submission" date="2021-01" db="EMBL/GenBank/DDBJ databases">
        <authorList>
            <person name="Corre E."/>
            <person name="Pelletier E."/>
            <person name="Niang G."/>
            <person name="Scheremetjew M."/>
            <person name="Finn R."/>
            <person name="Kale V."/>
            <person name="Holt S."/>
            <person name="Cochrane G."/>
            <person name="Meng A."/>
            <person name="Brown T."/>
            <person name="Cohen L."/>
        </authorList>
    </citation>
    <scope>NUCLEOTIDE SEQUENCE</scope>
    <source>
        <strain evidence="6">PLY429</strain>
    </source>
</reference>
<accession>A0A7S1SLX3</accession>